<dbReference type="Gene3D" id="3.40.50.12780">
    <property type="entry name" value="N-terminal domain of ligase-like"/>
    <property type="match status" value="1"/>
</dbReference>
<dbReference type="GO" id="GO:0005783">
    <property type="term" value="C:endoplasmic reticulum"/>
    <property type="evidence" value="ECO:0007669"/>
    <property type="project" value="TreeGrafter"/>
</dbReference>
<evidence type="ECO:0000259" key="4">
    <source>
        <dbReference type="Pfam" id="PF00501"/>
    </source>
</evidence>
<dbReference type="GO" id="GO:0005524">
    <property type="term" value="F:ATP binding"/>
    <property type="evidence" value="ECO:0007669"/>
    <property type="project" value="UniProtKB-KW"/>
</dbReference>
<dbReference type="AlphaFoldDB" id="A0A9W6BD90"/>
<evidence type="ECO:0000256" key="1">
    <source>
        <dbReference type="ARBA" id="ARBA00022741"/>
    </source>
</evidence>
<evidence type="ECO:0000313" key="6">
    <source>
        <dbReference type="Proteomes" id="UP001165080"/>
    </source>
</evidence>
<dbReference type="Proteomes" id="UP001165080">
    <property type="component" value="Unassembled WGS sequence"/>
</dbReference>
<keyword evidence="6" id="KW-1185">Reference proteome</keyword>
<keyword evidence="1" id="KW-0547">Nucleotide-binding</keyword>
<dbReference type="InterPro" id="IPR020845">
    <property type="entry name" value="AMP-binding_CS"/>
</dbReference>
<dbReference type="GO" id="GO:0004467">
    <property type="term" value="F:long-chain fatty acid-CoA ligase activity"/>
    <property type="evidence" value="ECO:0007669"/>
    <property type="project" value="UniProtKB-ARBA"/>
</dbReference>
<name>A0A9W6BD90_9CHLO</name>
<protein>
    <recommendedName>
        <fullName evidence="4">AMP-dependent synthetase/ligase domain-containing protein</fullName>
    </recommendedName>
</protein>
<dbReference type="PANTHER" id="PTHR43272">
    <property type="entry name" value="LONG-CHAIN-FATTY-ACID--COA LIGASE"/>
    <property type="match status" value="1"/>
</dbReference>
<dbReference type="InterPro" id="IPR000873">
    <property type="entry name" value="AMP-dep_synth/lig_dom"/>
</dbReference>
<dbReference type="InterPro" id="IPR042099">
    <property type="entry name" value="ANL_N_sf"/>
</dbReference>
<dbReference type="EMBL" id="BRXU01000002">
    <property type="protein sequence ID" value="GLC49640.1"/>
    <property type="molecule type" value="Genomic_DNA"/>
</dbReference>
<dbReference type="PANTHER" id="PTHR43272:SF33">
    <property type="entry name" value="AMP-BINDING DOMAIN-CONTAINING PROTEIN-RELATED"/>
    <property type="match status" value="1"/>
</dbReference>
<reference evidence="5 6" key="1">
    <citation type="journal article" date="2023" name="Commun. Biol.">
        <title>Reorganization of the ancestral sex-determining regions during the evolution of trioecy in Pleodorina starrii.</title>
        <authorList>
            <person name="Takahashi K."/>
            <person name="Suzuki S."/>
            <person name="Kawai-Toyooka H."/>
            <person name="Yamamoto K."/>
            <person name="Hamaji T."/>
            <person name="Ootsuki R."/>
            <person name="Yamaguchi H."/>
            <person name="Kawachi M."/>
            <person name="Higashiyama T."/>
            <person name="Nozaki H."/>
        </authorList>
    </citation>
    <scope>NUCLEOTIDE SEQUENCE [LARGE SCALE GENOMIC DNA]</scope>
    <source>
        <strain evidence="5 6">NIES-4479</strain>
    </source>
</reference>
<keyword evidence="2" id="KW-0067">ATP-binding</keyword>
<evidence type="ECO:0000313" key="5">
    <source>
        <dbReference type="EMBL" id="GLC49640.1"/>
    </source>
</evidence>
<gene>
    <name evidence="5" type="primary">PLEST008688</name>
    <name evidence="5" type="ORF">PLESTB_000270300</name>
</gene>
<feature type="compositionally biased region" description="Low complexity" evidence="3">
    <location>
        <begin position="622"/>
        <end position="641"/>
    </location>
</feature>
<proteinExistence type="predicted"/>
<dbReference type="GO" id="GO:0016020">
    <property type="term" value="C:membrane"/>
    <property type="evidence" value="ECO:0007669"/>
    <property type="project" value="TreeGrafter"/>
</dbReference>
<comment type="caution">
    <text evidence="5">The sequence shown here is derived from an EMBL/GenBank/DDBJ whole genome shotgun (WGS) entry which is preliminary data.</text>
</comment>
<sequence>MTQNSQIVTAQQRAELLVRQLLRAKREAAPPAPMTDQRQATLEAPSYSIALPEKLTPDGPWSVYRSSTCPFQLVSTFPPPADHVRTLYDNLEWSAAKFPHMPYLGTRTRDDKGRLGQYTWMTYAQASDVRTALGSGLLHLGVAPGAAVGIYSANCKEWLLFDAALAAYSMVSVPLYDTLGPDAVQFIANHSELAAVGVSAAALPALLRCLPSCPTIRLLVVWGARGPLPAAPPGAPQCRLVSLDEVESRGRCRPRAAVPPRPGDVATICFTSGTTGQPKGAVLTHGALIANAAGSATQLTRLVPGDRHLSYLPLAHIYERVNVIRLTHLGIAIGFYSGNVQELLDDAVELKPQILVSVPRLWNRIHDRLLAAARSDPSPLTRALFSAAYAHKAAALAAGDSEGGRWGRLYDKLVFCKIRAKLGGQLKYMISGSAPISDDVLRFLRISFGATVLEGYGSTEAGCTISTTRPDDLTPGHVGAPNPAVEVKLVDLPEMGYTSRDSPYPRGEICVRGPSVFSGYLRDEAATREVLDGDGWLHTGDVGAWLEGGRLKIIDRKKNIFKLAQGEYVAPEKIENVYCRSPLVLQVFVYGDPLRSHLVAIVVPDPATLLPAWTHQLQQPDQDPIQIPTQDPIQDPAQTPIRNPAQNPVQDPVQESAGKGNGSGTQGGSISGSTGSSSGGGGGGRELERLCGDSRVVGAVLGSMRRAAREAQLRGFEQVRSIHLHPEPFSVENGLLTPTFKLRRPQARARFQHLLDALYNQPPSPALSCVCHL</sequence>
<evidence type="ECO:0000256" key="3">
    <source>
        <dbReference type="SAM" id="MobiDB-lite"/>
    </source>
</evidence>
<organism evidence="5 6">
    <name type="scientific">Pleodorina starrii</name>
    <dbReference type="NCBI Taxonomy" id="330485"/>
    <lineage>
        <taxon>Eukaryota</taxon>
        <taxon>Viridiplantae</taxon>
        <taxon>Chlorophyta</taxon>
        <taxon>core chlorophytes</taxon>
        <taxon>Chlorophyceae</taxon>
        <taxon>CS clade</taxon>
        <taxon>Chlamydomonadales</taxon>
        <taxon>Volvocaceae</taxon>
        <taxon>Pleodorina</taxon>
    </lineage>
</organism>
<feature type="domain" description="AMP-dependent synthetase/ligase" evidence="4">
    <location>
        <begin position="92"/>
        <end position="521"/>
    </location>
</feature>
<evidence type="ECO:0000256" key="2">
    <source>
        <dbReference type="ARBA" id="ARBA00022840"/>
    </source>
</evidence>
<dbReference type="PROSITE" id="PS00455">
    <property type="entry name" value="AMP_BINDING"/>
    <property type="match status" value="1"/>
</dbReference>
<feature type="compositionally biased region" description="Gly residues" evidence="3">
    <location>
        <begin position="659"/>
        <end position="670"/>
    </location>
</feature>
<dbReference type="Pfam" id="PF00501">
    <property type="entry name" value="AMP-binding"/>
    <property type="match status" value="1"/>
</dbReference>
<dbReference type="SUPFAM" id="SSF56801">
    <property type="entry name" value="Acetyl-CoA synthetase-like"/>
    <property type="match status" value="1"/>
</dbReference>
<accession>A0A9W6BD90</accession>
<feature type="region of interest" description="Disordered" evidence="3">
    <location>
        <begin position="622"/>
        <end position="688"/>
    </location>
</feature>